<evidence type="ECO:0000256" key="7">
    <source>
        <dbReference type="ARBA" id="ARBA00023136"/>
    </source>
</evidence>
<evidence type="ECO:0000256" key="8">
    <source>
        <dbReference type="SAM" id="MobiDB-lite"/>
    </source>
</evidence>
<dbReference type="Pfam" id="PF18967">
    <property type="entry name" value="PycTM"/>
    <property type="match status" value="1"/>
</dbReference>
<keyword evidence="12" id="KW-1185">Reference proteome</keyword>
<keyword evidence="6" id="KW-0051">Antiviral defense</keyword>
<evidence type="ECO:0000256" key="5">
    <source>
        <dbReference type="ARBA" id="ARBA00022989"/>
    </source>
</evidence>
<protein>
    <submittedName>
        <fullName evidence="11">Pycsar system effector family protein</fullName>
    </submittedName>
</protein>
<comment type="caution">
    <text evidence="11">The sequence shown here is derived from an EMBL/GenBank/DDBJ whole genome shotgun (WGS) entry which is preliminary data.</text>
</comment>
<evidence type="ECO:0000313" key="12">
    <source>
        <dbReference type="Proteomes" id="UP001595828"/>
    </source>
</evidence>
<keyword evidence="5 9" id="KW-1133">Transmembrane helix</keyword>
<organism evidence="11 12">
    <name type="scientific">Novosphingobium tardum</name>
    <dbReference type="NCBI Taxonomy" id="1538021"/>
    <lineage>
        <taxon>Bacteria</taxon>
        <taxon>Pseudomonadati</taxon>
        <taxon>Pseudomonadota</taxon>
        <taxon>Alphaproteobacteria</taxon>
        <taxon>Sphingomonadales</taxon>
        <taxon>Sphingomonadaceae</taxon>
        <taxon>Novosphingobium</taxon>
    </lineage>
</organism>
<feature type="transmembrane region" description="Helical" evidence="9">
    <location>
        <begin position="93"/>
        <end position="115"/>
    </location>
</feature>
<keyword evidence="3 9" id="KW-0812">Transmembrane</keyword>
<feature type="compositionally biased region" description="Low complexity" evidence="8">
    <location>
        <begin position="12"/>
        <end position="33"/>
    </location>
</feature>
<dbReference type="InterPro" id="IPR043760">
    <property type="entry name" value="PycTM_dom"/>
</dbReference>
<feature type="transmembrane region" description="Helical" evidence="9">
    <location>
        <begin position="69"/>
        <end position="87"/>
    </location>
</feature>
<dbReference type="RefSeq" id="WP_379537081.1">
    <property type="nucleotide sequence ID" value="NZ_JBHSDR010000003.1"/>
</dbReference>
<evidence type="ECO:0000259" key="10">
    <source>
        <dbReference type="Pfam" id="PF18967"/>
    </source>
</evidence>
<dbReference type="EMBL" id="JBHSDR010000003">
    <property type="protein sequence ID" value="MFC4293589.1"/>
    <property type="molecule type" value="Genomic_DNA"/>
</dbReference>
<evidence type="ECO:0000256" key="6">
    <source>
        <dbReference type="ARBA" id="ARBA00023118"/>
    </source>
</evidence>
<comment type="subcellular location">
    <subcellularLocation>
        <location evidence="1">Cell membrane</location>
    </subcellularLocation>
</comment>
<evidence type="ECO:0000256" key="9">
    <source>
        <dbReference type="SAM" id="Phobius"/>
    </source>
</evidence>
<reference evidence="12" key="1">
    <citation type="journal article" date="2019" name="Int. J. Syst. Evol. Microbiol.">
        <title>The Global Catalogue of Microorganisms (GCM) 10K type strain sequencing project: providing services to taxonomists for standard genome sequencing and annotation.</title>
        <authorList>
            <consortium name="The Broad Institute Genomics Platform"/>
            <consortium name="The Broad Institute Genome Sequencing Center for Infectious Disease"/>
            <person name="Wu L."/>
            <person name="Ma J."/>
        </authorList>
    </citation>
    <scope>NUCLEOTIDE SEQUENCE [LARGE SCALE GENOMIC DNA]</scope>
    <source>
        <strain evidence="12">CGMCC 1.12989</strain>
    </source>
</reference>
<keyword evidence="2" id="KW-1003">Cell membrane</keyword>
<sequence length="208" mass="22503">MDEGSTEVPHEPAVSAGAVPSAPPAQSVSPPVATPSMLSPTGYSNHAIHLVRTLQQVTLAFSQMADQKASILMGATFVVFTIAVGQAKNGSVPWSLSVLALFAFLSALCAVFAVLPSIGGSKKGDGPPNKLFFGFFTSIPEDRWIDSVLDELHADETVFRTILRDIYQNGQVLQRKKYKYLGMAYRIFVVGLCLTLITFVIEHVRQFG</sequence>
<feature type="transmembrane region" description="Helical" evidence="9">
    <location>
        <begin position="183"/>
        <end position="201"/>
    </location>
</feature>
<evidence type="ECO:0000256" key="4">
    <source>
        <dbReference type="ARBA" id="ARBA00022741"/>
    </source>
</evidence>
<evidence type="ECO:0000256" key="2">
    <source>
        <dbReference type="ARBA" id="ARBA00022475"/>
    </source>
</evidence>
<accession>A0ABV8RK18</accession>
<keyword evidence="7 9" id="KW-0472">Membrane</keyword>
<proteinExistence type="predicted"/>
<evidence type="ECO:0000313" key="11">
    <source>
        <dbReference type="EMBL" id="MFC4293589.1"/>
    </source>
</evidence>
<evidence type="ECO:0000256" key="1">
    <source>
        <dbReference type="ARBA" id="ARBA00004236"/>
    </source>
</evidence>
<evidence type="ECO:0000256" key="3">
    <source>
        <dbReference type="ARBA" id="ARBA00022692"/>
    </source>
</evidence>
<feature type="region of interest" description="Disordered" evidence="8">
    <location>
        <begin position="1"/>
        <end position="33"/>
    </location>
</feature>
<dbReference type="Proteomes" id="UP001595828">
    <property type="component" value="Unassembled WGS sequence"/>
</dbReference>
<gene>
    <name evidence="11" type="ORF">ACFO0A_00800</name>
</gene>
<name>A0ABV8RK18_9SPHN</name>
<feature type="domain" description="Pycsar effector protein" evidence="10">
    <location>
        <begin position="50"/>
        <end position="200"/>
    </location>
</feature>
<keyword evidence="4" id="KW-0547">Nucleotide-binding</keyword>